<feature type="region of interest" description="Disordered" evidence="6">
    <location>
        <begin position="144"/>
        <end position="183"/>
    </location>
</feature>
<keyword evidence="2" id="KW-0677">Repeat</keyword>
<dbReference type="InterPro" id="IPR001623">
    <property type="entry name" value="DnaJ_domain"/>
</dbReference>
<dbReference type="InterPro" id="IPR018253">
    <property type="entry name" value="DnaJ_domain_CS"/>
</dbReference>
<evidence type="ECO:0000259" key="8">
    <source>
        <dbReference type="PROSITE" id="PS51188"/>
    </source>
</evidence>
<dbReference type="AlphaFoldDB" id="A0A8D8M8K0"/>
<keyword evidence="1 5" id="KW-0479">Metal-binding</keyword>
<dbReference type="Gene3D" id="2.10.230.10">
    <property type="entry name" value="Heat shock protein DnaJ, cysteine-rich domain"/>
    <property type="match status" value="1"/>
</dbReference>
<dbReference type="GO" id="GO:0006457">
    <property type="term" value="P:protein folding"/>
    <property type="evidence" value="ECO:0007669"/>
    <property type="project" value="InterPro"/>
</dbReference>
<evidence type="ECO:0000256" key="3">
    <source>
        <dbReference type="ARBA" id="ARBA00022771"/>
    </source>
</evidence>
<dbReference type="PRINTS" id="PR00625">
    <property type="entry name" value="JDOMAIN"/>
</dbReference>
<dbReference type="SUPFAM" id="SSF46565">
    <property type="entry name" value="Chaperone J-domain"/>
    <property type="match status" value="1"/>
</dbReference>
<dbReference type="FunFam" id="2.60.260.20:FF:000003">
    <property type="entry name" value="DnaJ subfamily A member 2"/>
    <property type="match status" value="1"/>
</dbReference>
<reference evidence="9" key="1">
    <citation type="submission" date="2021-05" db="EMBL/GenBank/DDBJ databases">
        <authorList>
            <person name="Alioto T."/>
            <person name="Alioto T."/>
            <person name="Gomez Garrido J."/>
        </authorList>
    </citation>
    <scope>NUCLEOTIDE SEQUENCE</scope>
</reference>
<feature type="zinc finger region" description="CR-type" evidence="5">
    <location>
        <begin position="199"/>
        <end position="283"/>
    </location>
</feature>
<dbReference type="GO" id="GO:0030544">
    <property type="term" value="F:Hsp70 protein binding"/>
    <property type="evidence" value="ECO:0007669"/>
    <property type="project" value="InterPro"/>
</dbReference>
<dbReference type="GO" id="GO:0005524">
    <property type="term" value="F:ATP binding"/>
    <property type="evidence" value="ECO:0007669"/>
    <property type="project" value="InterPro"/>
</dbReference>
<dbReference type="CDD" id="cd10719">
    <property type="entry name" value="DnaJ_zf"/>
    <property type="match status" value="1"/>
</dbReference>
<dbReference type="InterPro" id="IPR012724">
    <property type="entry name" value="DnaJ"/>
</dbReference>
<dbReference type="EMBL" id="HBUF01056127">
    <property type="protein sequence ID" value="CAG6624000.1"/>
    <property type="molecule type" value="Transcribed_RNA"/>
</dbReference>
<dbReference type="InterPro" id="IPR044713">
    <property type="entry name" value="DNJA1/2-like"/>
</dbReference>
<dbReference type="PROSITE" id="PS50076">
    <property type="entry name" value="DNAJ_2"/>
    <property type="match status" value="1"/>
</dbReference>
<dbReference type="Pfam" id="PF01556">
    <property type="entry name" value="DnaJ_C"/>
    <property type="match status" value="1"/>
</dbReference>
<dbReference type="GO" id="GO:0008270">
    <property type="term" value="F:zinc ion binding"/>
    <property type="evidence" value="ECO:0007669"/>
    <property type="project" value="UniProtKB-KW"/>
</dbReference>
<keyword evidence="3 5" id="KW-0863">Zinc-finger</keyword>
<dbReference type="SUPFAM" id="SSF57938">
    <property type="entry name" value="DnaJ/Hsp40 cysteine-rich domain"/>
    <property type="match status" value="1"/>
</dbReference>
<feature type="domain" description="CR-type" evidence="8">
    <location>
        <begin position="199"/>
        <end position="283"/>
    </location>
</feature>
<dbReference type="HAMAP" id="MF_01152">
    <property type="entry name" value="DnaJ"/>
    <property type="match status" value="1"/>
</dbReference>
<organism evidence="9">
    <name type="scientific">Cacopsylla melanoneura</name>
    <dbReference type="NCBI Taxonomy" id="428564"/>
    <lineage>
        <taxon>Eukaryota</taxon>
        <taxon>Metazoa</taxon>
        <taxon>Ecdysozoa</taxon>
        <taxon>Arthropoda</taxon>
        <taxon>Hexapoda</taxon>
        <taxon>Insecta</taxon>
        <taxon>Pterygota</taxon>
        <taxon>Neoptera</taxon>
        <taxon>Paraneoptera</taxon>
        <taxon>Hemiptera</taxon>
        <taxon>Sternorrhyncha</taxon>
        <taxon>Psylloidea</taxon>
        <taxon>Psyllidae</taxon>
        <taxon>Psyllinae</taxon>
        <taxon>Cacopsylla</taxon>
    </lineage>
</organism>
<evidence type="ECO:0000256" key="4">
    <source>
        <dbReference type="ARBA" id="ARBA00022833"/>
    </source>
</evidence>
<dbReference type="SMART" id="SM00271">
    <property type="entry name" value="DnaJ"/>
    <property type="match status" value="1"/>
</dbReference>
<evidence type="ECO:0000313" key="9">
    <source>
        <dbReference type="EMBL" id="CAG6624000.1"/>
    </source>
</evidence>
<dbReference type="InterPro" id="IPR002939">
    <property type="entry name" value="DnaJ_C"/>
</dbReference>
<evidence type="ECO:0000256" key="5">
    <source>
        <dbReference type="PROSITE-ProRule" id="PRU00546"/>
    </source>
</evidence>
<dbReference type="GO" id="GO:0009408">
    <property type="term" value="P:response to heat"/>
    <property type="evidence" value="ECO:0007669"/>
    <property type="project" value="InterPro"/>
</dbReference>
<dbReference type="Pfam" id="PF00226">
    <property type="entry name" value="DnaJ"/>
    <property type="match status" value="1"/>
</dbReference>
<dbReference type="Gene3D" id="2.60.260.20">
    <property type="entry name" value="Urease metallochaperone UreE, N-terminal domain"/>
    <property type="match status" value="2"/>
</dbReference>
<name>A0A8D8M8K0_9HEMI</name>
<dbReference type="InterPro" id="IPR008971">
    <property type="entry name" value="HSP40/DnaJ_pept-bd"/>
</dbReference>
<dbReference type="InterPro" id="IPR001305">
    <property type="entry name" value="HSP_DnaJ_Cys-rich_dom"/>
</dbReference>
<dbReference type="PROSITE" id="PS51188">
    <property type="entry name" value="ZF_CR"/>
    <property type="match status" value="1"/>
</dbReference>
<dbReference type="CDD" id="cd10747">
    <property type="entry name" value="DnaJ_C"/>
    <property type="match status" value="1"/>
</dbReference>
<protein>
    <submittedName>
        <fullName evidence="9">DnaJ homolog subfamily A member 1</fullName>
    </submittedName>
</protein>
<dbReference type="PROSITE" id="PS00636">
    <property type="entry name" value="DNAJ_1"/>
    <property type="match status" value="1"/>
</dbReference>
<evidence type="ECO:0000256" key="6">
    <source>
        <dbReference type="SAM" id="MobiDB-lite"/>
    </source>
</evidence>
<evidence type="ECO:0000256" key="1">
    <source>
        <dbReference type="ARBA" id="ARBA00022723"/>
    </source>
</evidence>
<dbReference type="Gene3D" id="1.10.287.110">
    <property type="entry name" value="DnaJ domain"/>
    <property type="match status" value="1"/>
</dbReference>
<dbReference type="Pfam" id="PF00684">
    <property type="entry name" value="DnaJ_CXXCXGXG"/>
    <property type="match status" value="1"/>
</dbReference>
<dbReference type="CDD" id="cd06257">
    <property type="entry name" value="DnaJ"/>
    <property type="match status" value="1"/>
</dbReference>
<feature type="domain" description="J" evidence="7">
    <location>
        <begin position="53"/>
        <end position="115"/>
    </location>
</feature>
<dbReference type="EMBL" id="HBUF01056125">
    <property type="protein sequence ID" value="CAG6623996.1"/>
    <property type="molecule type" value="Transcribed_RNA"/>
</dbReference>
<accession>A0A8D8M8K0</accession>
<evidence type="ECO:0000256" key="2">
    <source>
        <dbReference type="ARBA" id="ARBA00022737"/>
    </source>
</evidence>
<evidence type="ECO:0000259" key="7">
    <source>
        <dbReference type="PROSITE" id="PS50076"/>
    </source>
</evidence>
<dbReference type="PANTHER" id="PTHR43888">
    <property type="entry name" value="DNAJ-LIKE-2, ISOFORM A-RELATED"/>
    <property type="match status" value="1"/>
</dbReference>
<dbReference type="FunFam" id="2.10.230.10:FF:000001">
    <property type="entry name" value="DnaJ subfamily A member 2"/>
    <property type="match status" value="1"/>
</dbReference>
<keyword evidence="4 5" id="KW-0862">Zinc</keyword>
<dbReference type="InterPro" id="IPR036410">
    <property type="entry name" value="HSP_DnaJ_Cys-rich_dom_sf"/>
</dbReference>
<dbReference type="EMBL" id="HBUF01056124">
    <property type="protein sequence ID" value="CAG6623994.1"/>
    <property type="molecule type" value="Transcribed_RNA"/>
</dbReference>
<sequence>MNKLYVVGITCLIYVLDRHVVSGFFDFGGFDFGGFGGAGQQAGGGAKKSKDTAFYDLLGVKPGCNDDELKKAYRTMARKYHPDRDPKNEDKFKEINKAYDVLSNPEKRRVYDQGGEEAINQGGFGGFESPMDIFDMFFGGGGGKRRGGGMDDDDDDEDEQESPFGNARYQRRGQQQQKNRKGKDVVHTLHVTMEELYSGAVRKLALEKNVICSVCEGRGGKSKIVEKCSTCKGSGMTVSVQQIGPGMIQQVQHVCKDCSGQGERINPKDKCRTCVGKKTVRERKILEVHIDKGMVHGQKILFTGEGDQEPGLQPGDIVIQLHEQAHPIFKRNGNNLQMSLNVDLIESLCGFQRYIRTLDQRVIMIEVPGGHVVKHGDTKTVFDEGMPHYKNAKSKGNLLITFSVNFPSKIEPDKLTLLESCLGPRQKMDIPPGDATEVRLH</sequence>
<dbReference type="InterPro" id="IPR036869">
    <property type="entry name" value="J_dom_sf"/>
</dbReference>
<dbReference type="SUPFAM" id="SSF49493">
    <property type="entry name" value="HSP40/DnaJ peptide-binding domain"/>
    <property type="match status" value="2"/>
</dbReference>
<dbReference type="EMBL" id="HBUF01056126">
    <property type="protein sequence ID" value="CAG6623998.1"/>
    <property type="molecule type" value="Transcribed_RNA"/>
</dbReference>
<feature type="compositionally biased region" description="Acidic residues" evidence="6">
    <location>
        <begin position="150"/>
        <end position="161"/>
    </location>
</feature>
<dbReference type="GO" id="GO:0051082">
    <property type="term" value="F:unfolded protein binding"/>
    <property type="evidence" value="ECO:0007669"/>
    <property type="project" value="InterPro"/>
</dbReference>
<proteinExistence type="inferred from homology"/>